<dbReference type="InterPro" id="IPR029119">
    <property type="entry name" value="MutY_C"/>
</dbReference>
<dbReference type="CDD" id="cd03425">
    <property type="entry name" value="NUDIX_MutT_NudA_like"/>
    <property type="match status" value="1"/>
</dbReference>
<protein>
    <recommendedName>
        <fullName evidence="13">8-oxo-dGTP diphosphatase</fullName>
        <ecNumber evidence="12">3.6.1.55</ecNumber>
    </recommendedName>
    <alternativeName>
        <fullName evidence="16">7,8-dihydro-8-oxoguanine-triphosphatase</fullName>
    </alternativeName>
    <alternativeName>
        <fullName evidence="15">Mutator protein MutT</fullName>
    </alternativeName>
    <alternativeName>
        <fullName evidence="14">dGTP pyrophosphohydrolase</fullName>
    </alternativeName>
</protein>
<dbReference type="GO" id="GO:0008413">
    <property type="term" value="F:8-oxo-7,8-dihydroguanosine triphosphate pyrophosphatase activity"/>
    <property type="evidence" value="ECO:0007669"/>
    <property type="project" value="TreeGrafter"/>
</dbReference>
<keyword evidence="7 18" id="KW-0378">Hydrolase</keyword>
<dbReference type="InterPro" id="IPR000086">
    <property type="entry name" value="NUDIX_hydrolase_dom"/>
</dbReference>
<evidence type="ECO:0000256" key="14">
    <source>
        <dbReference type="ARBA" id="ARBA00041592"/>
    </source>
</evidence>
<organism evidence="18 19">
    <name type="scientific">Desulfobulbus oligotrophicus</name>
    <dbReference type="NCBI Taxonomy" id="1909699"/>
    <lineage>
        <taxon>Bacteria</taxon>
        <taxon>Pseudomonadati</taxon>
        <taxon>Thermodesulfobacteriota</taxon>
        <taxon>Desulfobulbia</taxon>
        <taxon>Desulfobulbales</taxon>
        <taxon>Desulfobulbaceae</taxon>
        <taxon>Desulfobulbus</taxon>
    </lineage>
</organism>
<dbReference type="GO" id="GO:0035539">
    <property type="term" value="F:8-oxo-7,8-dihydrodeoxyguanosine triphosphate pyrophosphatase activity"/>
    <property type="evidence" value="ECO:0007669"/>
    <property type="project" value="UniProtKB-EC"/>
</dbReference>
<evidence type="ECO:0000256" key="11">
    <source>
        <dbReference type="ARBA" id="ARBA00036904"/>
    </source>
</evidence>
<evidence type="ECO:0000256" key="8">
    <source>
        <dbReference type="ARBA" id="ARBA00022842"/>
    </source>
</evidence>
<dbReference type="AlphaFoldDB" id="A0A7T6ARP2"/>
<evidence type="ECO:0000256" key="5">
    <source>
        <dbReference type="ARBA" id="ARBA00022723"/>
    </source>
</evidence>
<keyword evidence="19" id="KW-1185">Reference proteome</keyword>
<evidence type="ECO:0000313" key="18">
    <source>
        <dbReference type="EMBL" id="QQG67011.1"/>
    </source>
</evidence>
<evidence type="ECO:0000256" key="9">
    <source>
        <dbReference type="ARBA" id="ARBA00023204"/>
    </source>
</evidence>
<feature type="domain" description="Nudix hydrolase" evidence="17">
    <location>
        <begin position="1"/>
        <end position="125"/>
    </location>
</feature>
<evidence type="ECO:0000256" key="12">
    <source>
        <dbReference type="ARBA" id="ARBA00038905"/>
    </source>
</evidence>
<comment type="cofactor">
    <cofactor evidence="1">
        <name>Mg(2+)</name>
        <dbReference type="ChEBI" id="CHEBI:18420"/>
    </cofactor>
</comment>
<evidence type="ECO:0000256" key="4">
    <source>
        <dbReference type="ARBA" id="ARBA00022705"/>
    </source>
</evidence>
<evidence type="ECO:0000256" key="15">
    <source>
        <dbReference type="ARBA" id="ARBA00041979"/>
    </source>
</evidence>
<dbReference type="Proteomes" id="UP000596092">
    <property type="component" value="Chromosome"/>
</dbReference>
<proteinExistence type="inferred from homology"/>
<evidence type="ECO:0000256" key="7">
    <source>
        <dbReference type="ARBA" id="ARBA00022801"/>
    </source>
</evidence>
<dbReference type="GO" id="GO:0046872">
    <property type="term" value="F:metal ion binding"/>
    <property type="evidence" value="ECO:0007669"/>
    <property type="project" value="UniProtKB-KW"/>
</dbReference>
<sequence>MITVVAAIIRQDNTILLTRRKQGQWLAGYWEFPGSKLEDVETLQACLEREIHEELRLTVQAGDVVSTNIHTYDHATIRLVALETTIKEGSPVLTVHDDMAWVPVSRLLNYQLAPADIPVAQMLADR</sequence>
<dbReference type="Gene3D" id="3.90.79.10">
    <property type="entry name" value="Nucleoside Triphosphate Pyrophosphohydrolase"/>
    <property type="match status" value="1"/>
</dbReference>
<keyword evidence="4" id="KW-0235">DNA replication</keyword>
<gene>
    <name evidence="18" type="ORF">HP555_09855</name>
</gene>
<dbReference type="InterPro" id="IPR047127">
    <property type="entry name" value="MutT-like"/>
</dbReference>
<dbReference type="EMBL" id="CP054140">
    <property type="protein sequence ID" value="QQG67011.1"/>
    <property type="molecule type" value="Genomic_DNA"/>
</dbReference>
<comment type="catalytic activity">
    <reaction evidence="10">
        <text>8-oxo-dGTP + H2O = 8-oxo-dGMP + diphosphate + H(+)</text>
        <dbReference type="Rhea" id="RHEA:31575"/>
        <dbReference type="ChEBI" id="CHEBI:15377"/>
        <dbReference type="ChEBI" id="CHEBI:15378"/>
        <dbReference type="ChEBI" id="CHEBI:33019"/>
        <dbReference type="ChEBI" id="CHEBI:63224"/>
        <dbReference type="ChEBI" id="CHEBI:77896"/>
        <dbReference type="EC" id="3.6.1.55"/>
    </reaction>
</comment>
<evidence type="ECO:0000256" key="10">
    <source>
        <dbReference type="ARBA" id="ARBA00035861"/>
    </source>
</evidence>
<dbReference type="EC" id="3.6.1.55" evidence="12"/>
<name>A0A7T6ARP2_9BACT</name>
<keyword evidence="8" id="KW-0460">Magnesium</keyword>
<keyword evidence="6" id="KW-0227">DNA damage</keyword>
<comment type="similarity">
    <text evidence="2">Belongs to the Nudix hydrolase family.</text>
</comment>
<dbReference type="InterPro" id="IPR015797">
    <property type="entry name" value="NUDIX_hydrolase-like_dom_sf"/>
</dbReference>
<dbReference type="PROSITE" id="PS51462">
    <property type="entry name" value="NUDIX"/>
    <property type="match status" value="1"/>
</dbReference>
<accession>A0A7T6ARP2</accession>
<reference evidence="18 19" key="1">
    <citation type="submission" date="2020-05" db="EMBL/GenBank/DDBJ databases">
        <title>Complete genome of Desulfobulbus oligotrophicus.</title>
        <authorList>
            <person name="Podar M."/>
        </authorList>
    </citation>
    <scope>NUCLEOTIDE SEQUENCE [LARGE SCALE GENOMIC DNA]</scope>
    <source>
        <strain evidence="18 19">Prop6</strain>
    </source>
</reference>
<dbReference type="SUPFAM" id="SSF55811">
    <property type="entry name" value="Nudix"/>
    <property type="match status" value="1"/>
</dbReference>
<evidence type="ECO:0000256" key="1">
    <source>
        <dbReference type="ARBA" id="ARBA00001946"/>
    </source>
</evidence>
<dbReference type="KEGG" id="dog:HP555_09855"/>
<dbReference type="GO" id="GO:0006281">
    <property type="term" value="P:DNA repair"/>
    <property type="evidence" value="ECO:0007669"/>
    <property type="project" value="UniProtKB-KW"/>
</dbReference>
<dbReference type="PANTHER" id="PTHR47707:SF1">
    <property type="entry name" value="NUDIX HYDROLASE FAMILY PROTEIN"/>
    <property type="match status" value="1"/>
</dbReference>
<evidence type="ECO:0000256" key="2">
    <source>
        <dbReference type="ARBA" id="ARBA00005582"/>
    </source>
</evidence>
<keyword evidence="5" id="KW-0479">Metal-binding</keyword>
<dbReference type="GO" id="GO:0044716">
    <property type="term" value="F:8-oxo-GDP phosphatase activity"/>
    <property type="evidence" value="ECO:0007669"/>
    <property type="project" value="TreeGrafter"/>
</dbReference>
<comment type="catalytic activity">
    <reaction evidence="11">
        <text>8-oxo-GTP + H2O = 8-oxo-GMP + diphosphate + H(+)</text>
        <dbReference type="Rhea" id="RHEA:67616"/>
        <dbReference type="ChEBI" id="CHEBI:15377"/>
        <dbReference type="ChEBI" id="CHEBI:15378"/>
        <dbReference type="ChEBI" id="CHEBI:33019"/>
        <dbReference type="ChEBI" id="CHEBI:143553"/>
        <dbReference type="ChEBI" id="CHEBI:145694"/>
    </reaction>
</comment>
<keyword evidence="9" id="KW-0234">DNA repair</keyword>
<dbReference type="GO" id="GO:0006260">
    <property type="term" value="P:DNA replication"/>
    <property type="evidence" value="ECO:0007669"/>
    <property type="project" value="UniProtKB-KW"/>
</dbReference>
<evidence type="ECO:0000256" key="6">
    <source>
        <dbReference type="ARBA" id="ARBA00022763"/>
    </source>
</evidence>
<dbReference type="Pfam" id="PF14815">
    <property type="entry name" value="NUDIX_4"/>
    <property type="match status" value="1"/>
</dbReference>
<evidence type="ECO:0000259" key="17">
    <source>
        <dbReference type="PROSITE" id="PS51462"/>
    </source>
</evidence>
<evidence type="ECO:0000256" key="13">
    <source>
        <dbReference type="ARBA" id="ARBA00040794"/>
    </source>
</evidence>
<evidence type="ECO:0000256" key="16">
    <source>
        <dbReference type="ARBA" id="ARBA00042798"/>
    </source>
</evidence>
<keyword evidence="3" id="KW-0515">Mutator protein</keyword>
<evidence type="ECO:0000313" key="19">
    <source>
        <dbReference type="Proteomes" id="UP000596092"/>
    </source>
</evidence>
<dbReference type="PANTHER" id="PTHR47707">
    <property type="entry name" value="8-OXO-DGTP DIPHOSPHATASE"/>
    <property type="match status" value="1"/>
</dbReference>
<dbReference type="GO" id="GO:0044715">
    <property type="term" value="F:8-oxo-dGDP phosphatase activity"/>
    <property type="evidence" value="ECO:0007669"/>
    <property type="project" value="TreeGrafter"/>
</dbReference>
<evidence type="ECO:0000256" key="3">
    <source>
        <dbReference type="ARBA" id="ARBA00022457"/>
    </source>
</evidence>